<accession>A0A4V3I882</accession>
<dbReference type="Gene3D" id="3.40.470.10">
    <property type="entry name" value="Uracil-DNA glycosylase-like domain"/>
    <property type="match status" value="1"/>
</dbReference>
<feature type="domain" description="Uracil-DNA glycosylase-like" evidence="1">
    <location>
        <begin position="48"/>
        <end position="180"/>
    </location>
</feature>
<comment type="caution">
    <text evidence="2">The sequence shown here is derived from an EMBL/GenBank/DDBJ whole genome shotgun (WGS) entry which is preliminary data.</text>
</comment>
<reference evidence="2 3" key="1">
    <citation type="submission" date="2019-03" db="EMBL/GenBank/DDBJ databases">
        <title>Genomics of glacier-inhabiting Cryobacterium strains.</title>
        <authorList>
            <person name="Liu Q."/>
            <person name="Xin Y.-H."/>
        </authorList>
    </citation>
    <scope>NUCLEOTIDE SEQUENCE [LARGE SCALE GENOMIC DNA]</scope>
    <source>
        <strain evidence="2 3">HLT2-23</strain>
    </source>
</reference>
<protein>
    <submittedName>
        <fullName evidence="2">Uracil-DNA glycosylase</fullName>
    </submittedName>
</protein>
<dbReference type="Proteomes" id="UP000298173">
    <property type="component" value="Unassembled WGS sequence"/>
</dbReference>
<dbReference type="EMBL" id="SOEY01000018">
    <property type="protein sequence ID" value="TFB73207.1"/>
    <property type="molecule type" value="Genomic_DNA"/>
</dbReference>
<dbReference type="AlphaFoldDB" id="A0A4V3I882"/>
<proteinExistence type="predicted"/>
<dbReference type="SUPFAM" id="SSF52141">
    <property type="entry name" value="Uracil-DNA glycosylase-like"/>
    <property type="match status" value="1"/>
</dbReference>
<organism evidence="2 3">
    <name type="scientific">Cryobacterium glaciale</name>
    <dbReference type="NCBI Taxonomy" id="1259145"/>
    <lineage>
        <taxon>Bacteria</taxon>
        <taxon>Bacillati</taxon>
        <taxon>Actinomycetota</taxon>
        <taxon>Actinomycetes</taxon>
        <taxon>Micrococcales</taxon>
        <taxon>Microbacteriaceae</taxon>
        <taxon>Cryobacterium</taxon>
    </lineage>
</organism>
<dbReference type="Pfam" id="PF03167">
    <property type="entry name" value="UDG"/>
    <property type="match status" value="1"/>
</dbReference>
<evidence type="ECO:0000259" key="1">
    <source>
        <dbReference type="Pfam" id="PF03167"/>
    </source>
</evidence>
<evidence type="ECO:0000313" key="3">
    <source>
        <dbReference type="Proteomes" id="UP000298173"/>
    </source>
</evidence>
<keyword evidence="3" id="KW-1185">Reference proteome</keyword>
<gene>
    <name evidence="2" type="ORF">E3O06_08215</name>
</gene>
<sequence>MSRRMQDKNYRADQWQHRCDPHIKPINDYVDAIRTPDLWVPYVAPIHGGINARVLSVLRDPGPATQRETGSGFISIENDDPTAERQCDRFESVGLSAYDILPWNAYPWYINRAPKAAELEDGVDTVLEMLRLAPAIQVVLLQGGDARRSWRRVLRRSPNIAKDLTVIPTYHPGLQALWHKDPAERIRRVNHQADAYQQLAAVLA</sequence>
<dbReference type="InterPro" id="IPR005122">
    <property type="entry name" value="Uracil-DNA_glycosylase-like"/>
</dbReference>
<dbReference type="OrthoDB" id="3679064at2"/>
<dbReference type="CDD" id="cd10035">
    <property type="entry name" value="UDG_like"/>
    <property type="match status" value="1"/>
</dbReference>
<dbReference type="InterPro" id="IPR036895">
    <property type="entry name" value="Uracil-DNA_glycosylase-like_sf"/>
</dbReference>
<evidence type="ECO:0000313" key="2">
    <source>
        <dbReference type="EMBL" id="TFB73207.1"/>
    </source>
</evidence>
<name>A0A4V3I882_9MICO</name>